<dbReference type="EMBL" id="CAJMWY010003318">
    <property type="protein sequence ID" value="CAE6501444.1"/>
    <property type="molecule type" value="Genomic_DNA"/>
</dbReference>
<protein>
    <submittedName>
        <fullName evidence="4">Uncharacterized protein</fullName>
    </submittedName>
</protein>
<evidence type="ECO:0000256" key="3">
    <source>
        <dbReference type="SAM" id="MobiDB-lite"/>
    </source>
</evidence>
<keyword evidence="1" id="KW-0547">Nucleotide-binding</keyword>
<dbReference type="InterPro" id="IPR050755">
    <property type="entry name" value="TRAFAC_YlqF/YawG_RiboMat"/>
</dbReference>
<gene>
    <name evidence="4" type="ORF">RDB_LOCUS122975</name>
</gene>
<evidence type="ECO:0000256" key="2">
    <source>
        <dbReference type="ARBA" id="ARBA00023134"/>
    </source>
</evidence>
<evidence type="ECO:0000313" key="5">
    <source>
        <dbReference type="Proteomes" id="UP000663861"/>
    </source>
</evidence>
<feature type="region of interest" description="Disordered" evidence="3">
    <location>
        <begin position="93"/>
        <end position="122"/>
    </location>
</feature>
<proteinExistence type="predicted"/>
<reference evidence="4" key="1">
    <citation type="submission" date="2021-01" db="EMBL/GenBank/DDBJ databases">
        <authorList>
            <person name="Kaushik A."/>
        </authorList>
    </citation>
    <scope>NUCLEOTIDE SEQUENCE</scope>
    <source>
        <strain evidence="4">AG4-RS23</strain>
    </source>
</reference>
<dbReference type="GO" id="GO:0005525">
    <property type="term" value="F:GTP binding"/>
    <property type="evidence" value="ECO:0007669"/>
    <property type="project" value="UniProtKB-KW"/>
</dbReference>
<comment type="caution">
    <text evidence="4">The sequence shown here is derived from an EMBL/GenBank/DDBJ whole genome shotgun (WGS) entry which is preliminary data.</text>
</comment>
<keyword evidence="2" id="KW-0342">GTP-binding</keyword>
<evidence type="ECO:0000313" key="4">
    <source>
        <dbReference type="EMBL" id="CAE6501444.1"/>
    </source>
</evidence>
<name>A0A8H3D2E9_9AGAM</name>
<dbReference type="GO" id="GO:0005730">
    <property type="term" value="C:nucleolus"/>
    <property type="evidence" value="ECO:0007669"/>
    <property type="project" value="TreeGrafter"/>
</dbReference>
<evidence type="ECO:0000256" key="1">
    <source>
        <dbReference type="ARBA" id="ARBA00022741"/>
    </source>
</evidence>
<dbReference type="AlphaFoldDB" id="A0A8H3D2E9"/>
<feature type="compositionally biased region" description="Polar residues" evidence="3">
    <location>
        <begin position="166"/>
        <end position="175"/>
    </location>
</feature>
<organism evidence="4 5">
    <name type="scientific">Rhizoctonia solani</name>
    <dbReference type="NCBI Taxonomy" id="456999"/>
    <lineage>
        <taxon>Eukaryota</taxon>
        <taxon>Fungi</taxon>
        <taxon>Dikarya</taxon>
        <taxon>Basidiomycota</taxon>
        <taxon>Agaricomycotina</taxon>
        <taxon>Agaricomycetes</taxon>
        <taxon>Cantharellales</taxon>
        <taxon>Ceratobasidiaceae</taxon>
        <taxon>Rhizoctonia</taxon>
    </lineage>
</organism>
<dbReference type="Gene3D" id="1.10.1580.10">
    <property type="match status" value="1"/>
</dbReference>
<dbReference type="Proteomes" id="UP000663861">
    <property type="component" value="Unassembled WGS sequence"/>
</dbReference>
<feature type="region of interest" description="Disordered" evidence="3">
    <location>
        <begin position="141"/>
        <end position="210"/>
    </location>
</feature>
<sequence length="210" mass="22582">MIAMSRGRLTKGGAADLEAAGKSILHDWNTGKIPYHSTPPTVHPSSRPAMAVDGNQVTGAENVGEAKIVSQFGEAFDLDALFRDADAAVLNGDTEMDEGKQEDNDMEEDSNLMQSDDLAPSIPMKRKSGVDISLAAYPFASLPSIDSDPPSPKRPRIGDGEGDLDMNTTASTSQAPVHVRPMSRKELRKSGHIGIGAERRRRKAERMAID</sequence>
<accession>A0A8H3D2E9</accession>
<dbReference type="InterPro" id="IPR023179">
    <property type="entry name" value="GTP-bd_ortho_bundle_sf"/>
</dbReference>
<dbReference type="PANTHER" id="PTHR11089">
    <property type="entry name" value="GTP-BINDING PROTEIN-RELATED"/>
    <property type="match status" value="1"/>
</dbReference>
<dbReference type="PANTHER" id="PTHR11089:SF30">
    <property type="entry name" value="GUANINE NUCLEOTIDE-BINDING PROTEIN-LIKE 3 HOMOLOG"/>
    <property type="match status" value="1"/>
</dbReference>